<proteinExistence type="predicted"/>
<comment type="caution">
    <text evidence="1">The sequence shown here is derived from an EMBL/GenBank/DDBJ whole genome shotgun (WGS) entry which is preliminary data.</text>
</comment>
<keyword evidence="2" id="KW-1185">Reference proteome</keyword>
<gene>
    <name evidence="1" type="ORF">X805_09270</name>
</gene>
<organism evidence="1 2">
    <name type="scientific">Sphaerotilus natans subsp. natans DSM 6575</name>
    <dbReference type="NCBI Taxonomy" id="1286631"/>
    <lineage>
        <taxon>Bacteria</taxon>
        <taxon>Pseudomonadati</taxon>
        <taxon>Pseudomonadota</taxon>
        <taxon>Betaproteobacteria</taxon>
        <taxon>Burkholderiales</taxon>
        <taxon>Sphaerotilaceae</taxon>
        <taxon>Sphaerotilus</taxon>
    </lineage>
</organism>
<dbReference type="EMBL" id="AZRA01000024">
    <property type="protein sequence ID" value="KDB53472.1"/>
    <property type="molecule type" value="Genomic_DNA"/>
</dbReference>
<dbReference type="PATRIC" id="fig|1286631.3.peg.915"/>
<dbReference type="Gene3D" id="1.10.150.20">
    <property type="entry name" value="5' to 3' exonuclease, C-terminal subdomain"/>
    <property type="match status" value="1"/>
</dbReference>
<protein>
    <recommendedName>
        <fullName evidence="3">DUF4332 domain-containing protein</fullName>
    </recommendedName>
</protein>
<evidence type="ECO:0000313" key="1">
    <source>
        <dbReference type="EMBL" id="KDB53472.1"/>
    </source>
</evidence>
<name>A0A059KPQ4_9BURK</name>
<dbReference type="STRING" id="34103.SAMN05421778_10595"/>
<dbReference type="Pfam" id="PF14520">
    <property type="entry name" value="HHH_5"/>
    <property type="match status" value="1"/>
</dbReference>
<reference evidence="1 2" key="1">
    <citation type="journal article" date="2014" name="FEMS Microbiol. Ecol.">
        <title>Sphaerotilus natans encrusted with nanoball-shaped Fe(III) oxide minerals formed by nitrate-reducing mixotrophic Fe(II) oxidation.</title>
        <authorList>
            <person name="Park S."/>
            <person name="Kim D.H."/>
            <person name="Lee J.H."/>
            <person name="Hur H.G."/>
        </authorList>
    </citation>
    <scope>NUCLEOTIDE SEQUENCE [LARGE SCALE GENOMIC DNA]</scope>
    <source>
        <strain evidence="1 2">DSM 6575</strain>
    </source>
</reference>
<sequence length="169" mass="17670">MPQDKGDSMREGVLSMISGEKEERMDTTQDFEPVQAGQQMLALMGAAAQWWAWMPWAAWLPPAVQAATATPAPQADPAPVAAVAVEDDLTRIEGIGPRIATLLKEAGISGFAALAAARLDQLEAVLAAAGPRFRLAQPASWPQQAALLAAGDEAGFAALAAELKGGVRR</sequence>
<dbReference type="AlphaFoldDB" id="A0A059KPQ4"/>
<dbReference type="Proteomes" id="UP000026714">
    <property type="component" value="Unassembled WGS sequence"/>
</dbReference>
<accession>A0A059KPQ4</accession>
<dbReference type="eggNOG" id="COG3743">
    <property type="taxonomic scope" value="Bacteria"/>
</dbReference>
<evidence type="ECO:0000313" key="2">
    <source>
        <dbReference type="Proteomes" id="UP000026714"/>
    </source>
</evidence>
<evidence type="ECO:0008006" key="3">
    <source>
        <dbReference type="Google" id="ProtNLM"/>
    </source>
</evidence>